<sequence length="147" mass="16968">MTDTERRKQRGKISQTEVVSLEDKSSDDRFVYLLDEFCGQEEAWTLLAPDNQPAGWYDGAQCCDIIPIWPNEEFSKNFLDHKAKKGWRCVPIPLDDWLDDVLPALQQAKYRISTFPVLGQSSFTMLPSELADELENHWKLFAKSLIT</sequence>
<keyword evidence="2" id="KW-1185">Reference proteome</keyword>
<dbReference type="EMBL" id="JABUFE010000027">
    <property type="protein sequence ID" value="NSX56965.1"/>
    <property type="molecule type" value="Genomic_DNA"/>
</dbReference>
<name>A0ABX2IZU1_9RHOB</name>
<evidence type="ECO:0000313" key="2">
    <source>
        <dbReference type="Proteomes" id="UP000777935"/>
    </source>
</evidence>
<dbReference type="Pfam" id="PF11042">
    <property type="entry name" value="DUF2750"/>
    <property type="match status" value="1"/>
</dbReference>
<organism evidence="1 2">
    <name type="scientific">Parasulfitobacter algicola</name>
    <dbReference type="NCBI Taxonomy" id="2614809"/>
    <lineage>
        <taxon>Bacteria</taxon>
        <taxon>Pseudomonadati</taxon>
        <taxon>Pseudomonadota</taxon>
        <taxon>Alphaproteobacteria</taxon>
        <taxon>Rhodobacterales</taxon>
        <taxon>Roseobacteraceae</taxon>
        <taxon>Parasulfitobacter</taxon>
    </lineage>
</organism>
<evidence type="ECO:0000313" key="1">
    <source>
        <dbReference type="EMBL" id="NSX56965.1"/>
    </source>
</evidence>
<dbReference type="Proteomes" id="UP000777935">
    <property type="component" value="Unassembled WGS sequence"/>
</dbReference>
<dbReference type="RefSeq" id="WP_174140116.1">
    <property type="nucleotide sequence ID" value="NZ_JABUFE010000027.1"/>
</dbReference>
<dbReference type="InterPro" id="IPR021284">
    <property type="entry name" value="DUF2750"/>
</dbReference>
<proteinExistence type="predicted"/>
<gene>
    <name evidence="1" type="ORF">HRQ87_19475</name>
</gene>
<protein>
    <submittedName>
        <fullName evidence="1">DUF2750 domain-containing protein</fullName>
    </submittedName>
</protein>
<reference evidence="1 2" key="1">
    <citation type="submission" date="2020-06" db="EMBL/GenBank/DDBJ databases">
        <title>Sulfitobacter algicola sp. nov., isolated from green algae.</title>
        <authorList>
            <person name="Wang C."/>
        </authorList>
    </citation>
    <scope>NUCLEOTIDE SEQUENCE [LARGE SCALE GENOMIC DNA]</scope>
    <source>
        <strain evidence="1 2">1151</strain>
    </source>
</reference>
<comment type="caution">
    <text evidence="1">The sequence shown here is derived from an EMBL/GenBank/DDBJ whole genome shotgun (WGS) entry which is preliminary data.</text>
</comment>
<accession>A0ABX2IZU1</accession>